<feature type="chain" id="PRO_5016269564" description="Extracellular protein" evidence="1">
    <location>
        <begin position="37"/>
        <end position="350"/>
    </location>
</feature>
<dbReference type="Pfam" id="PF06207">
    <property type="entry name" value="DUF1002"/>
    <property type="match status" value="1"/>
</dbReference>
<evidence type="ECO:0000313" key="3">
    <source>
        <dbReference type="Proteomes" id="UP000269226"/>
    </source>
</evidence>
<evidence type="ECO:0000256" key="1">
    <source>
        <dbReference type="SAM" id="SignalP"/>
    </source>
</evidence>
<dbReference type="EMBL" id="AP018492">
    <property type="protein sequence ID" value="BBC60256.1"/>
    <property type="molecule type" value="Genomic_DNA"/>
</dbReference>
<keyword evidence="1" id="KW-0732">Signal</keyword>
<proteinExistence type="predicted"/>
<feature type="signal peptide" evidence="1">
    <location>
        <begin position="1"/>
        <end position="36"/>
    </location>
</feature>
<accession>A0A2Z5Y0A8</accession>
<dbReference type="Proteomes" id="UP000269226">
    <property type="component" value="Chromosome"/>
</dbReference>
<reference evidence="2 3" key="1">
    <citation type="submission" date="2018-01" db="EMBL/GenBank/DDBJ databases">
        <title>Whole genome sequence of Melissococcus plutonius DAT561.</title>
        <authorList>
            <person name="Okumura K."/>
            <person name="Takamatsu D."/>
            <person name="Okura M."/>
        </authorList>
    </citation>
    <scope>NUCLEOTIDE SEQUENCE [LARGE SCALE GENOMIC DNA]</scope>
    <source>
        <strain evidence="2 3">DAT561</strain>
    </source>
</reference>
<gene>
    <name evidence="2" type="ORF">DAT561_0088</name>
</gene>
<sequence length="350" mass="38567">MSKKTTKKYLHNLKKMTVVASLMIIIGLFSSIAVHAEEAENQQQNTETTADSKISIDSSKLFQTPTLAFGGGLNETQEKAVGDVLKIKEQNYKTLKVEGSDVDHYLHITGAKTSGLFSSVYITRTVREGQNVVKVLTPKNIVLVTEAGYTTPLTTAGVSNLEIRVASLDSVGPVSGESALAGLYKALEDQGVTLNPDKVYTAQEELQTTASIIDNTGMKDKSYEDKAKMDTQLSAILTEIKTQLAEIKDKQVTDQQIEEIVNHAIKNARLEDKLNKEDIQRLVSLSKVYIQNKDSILDKESISRYKKLAHNITKDLQDKYGVQMEQAKGFLATAFESIKAFFGGLFGNHL</sequence>
<protein>
    <recommendedName>
        <fullName evidence="4">Extracellular protein</fullName>
    </recommendedName>
</protein>
<organism evidence="2 3">
    <name type="scientific">Melissococcus plutonius</name>
    <dbReference type="NCBI Taxonomy" id="33970"/>
    <lineage>
        <taxon>Bacteria</taxon>
        <taxon>Bacillati</taxon>
        <taxon>Bacillota</taxon>
        <taxon>Bacilli</taxon>
        <taxon>Lactobacillales</taxon>
        <taxon>Enterococcaceae</taxon>
        <taxon>Melissococcus</taxon>
    </lineage>
</organism>
<dbReference type="InterPro" id="IPR009343">
    <property type="entry name" value="DUF1002"/>
</dbReference>
<evidence type="ECO:0000313" key="2">
    <source>
        <dbReference type="EMBL" id="BBC60256.1"/>
    </source>
</evidence>
<dbReference type="AlphaFoldDB" id="A0A2Z5Y0A8"/>
<name>A0A2Z5Y0A8_9ENTE</name>
<dbReference type="GeneID" id="57042657"/>
<evidence type="ECO:0008006" key="4">
    <source>
        <dbReference type="Google" id="ProtNLM"/>
    </source>
</evidence>
<dbReference type="RefSeq" id="WP_014372870.1">
    <property type="nucleotide sequence ID" value="NZ_AP018492.1"/>
</dbReference>